<evidence type="ECO:0000313" key="4">
    <source>
        <dbReference type="Proteomes" id="UP000596329"/>
    </source>
</evidence>
<dbReference type="SUPFAM" id="SSF49299">
    <property type="entry name" value="PKD domain"/>
    <property type="match status" value="1"/>
</dbReference>
<dbReference type="SUPFAM" id="SSF52266">
    <property type="entry name" value="SGNH hydrolase"/>
    <property type="match status" value="1"/>
</dbReference>
<dbReference type="CDD" id="cd00146">
    <property type="entry name" value="PKD"/>
    <property type="match status" value="1"/>
</dbReference>
<evidence type="ECO:0000256" key="1">
    <source>
        <dbReference type="ARBA" id="ARBA00022729"/>
    </source>
</evidence>
<dbReference type="Pfam" id="PF18962">
    <property type="entry name" value="Por_Secre_tail"/>
    <property type="match status" value="1"/>
</dbReference>
<dbReference type="CDD" id="cd00229">
    <property type="entry name" value="SGNH_hydrolase"/>
    <property type="match status" value="1"/>
</dbReference>
<dbReference type="InterPro" id="IPR026444">
    <property type="entry name" value="Secre_tail"/>
</dbReference>
<dbReference type="PROSITE" id="PS50093">
    <property type="entry name" value="PKD"/>
    <property type="match status" value="1"/>
</dbReference>
<proteinExistence type="predicted"/>
<dbReference type="InterPro" id="IPR013783">
    <property type="entry name" value="Ig-like_fold"/>
</dbReference>
<dbReference type="Gene3D" id="3.40.50.1110">
    <property type="entry name" value="SGNH hydrolase"/>
    <property type="match status" value="1"/>
</dbReference>
<dbReference type="InterPro" id="IPR000601">
    <property type="entry name" value="PKD_dom"/>
</dbReference>
<dbReference type="Gene3D" id="2.60.40.10">
    <property type="entry name" value="Immunoglobulins"/>
    <property type="match status" value="1"/>
</dbReference>
<feature type="domain" description="PKD" evidence="2">
    <location>
        <begin position="275"/>
        <end position="312"/>
    </location>
</feature>
<organism evidence="3 4">
    <name type="scientific">Flavobacterium psychrophilum</name>
    <dbReference type="NCBI Taxonomy" id="96345"/>
    <lineage>
        <taxon>Bacteria</taxon>
        <taxon>Pseudomonadati</taxon>
        <taxon>Bacteroidota</taxon>
        <taxon>Flavobacteriia</taxon>
        <taxon>Flavobacteriales</taxon>
        <taxon>Flavobacteriaceae</taxon>
        <taxon>Flavobacterium</taxon>
    </lineage>
</organism>
<dbReference type="Proteomes" id="UP000596329">
    <property type="component" value="Chromosome"/>
</dbReference>
<dbReference type="RefSeq" id="WP_063742295.1">
    <property type="nucleotide sequence ID" value="NZ_CP059075.1"/>
</dbReference>
<dbReference type="NCBIfam" id="TIGR04183">
    <property type="entry name" value="Por_Secre_tail"/>
    <property type="match status" value="1"/>
</dbReference>
<reference evidence="3 4" key="1">
    <citation type="submission" date="2020-07" db="EMBL/GenBank/DDBJ databases">
        <title>Genomic characterization of Flavobacterium psychrophilum strains.</title>
        <authorList>
            <person name="Castillo D."/>
            <person name="Jorgensen J."/>
            <person name="Middelboe M."/>
        </authorList>
    </citation>
    <scope>NUCLEOTIDE SEQUENCE [LARGE SCALE GENOMIC DNA]</scope>
    <source>
        <strain evidence="3 4">FPS-R7</strain>
    </source>
</reference>
<dbReference type="EMBL" id="CP059075">
    <property type="protein sequence ID" value="QRE02789.1"/>
    <property type="molecule type" value="Genomic_DNA"/>
</dbReference>
<dbReference type="Pfam" id="PF18911">
    <property type="entry name" value="PKD_4"/>
    <property type="match status" value="1"/>
</dbReference>
<sequence length="408" mass="46091">MKLKLPLIIWILLFFTTIYYTQAQEKKILFVGNSITYFNDMPILFRNIANNKAKNVVTQMYAIGGKGFVNHVEDPAVYNLFKNNVWDTVVLQPGTGESSGTSSTVNTTIQRGQKLIDSIKKYSPCAKIILYQIPYGVPSSTTYPAYFNIQTKIRDSIIKMADNLHVAFAPAGESARMHYTAQQDLLLHSSYNDIHPNLNGSYLVAATMFATIFQEPVTGSTFYGGLTQATAEYFQGIADQVVLPNKPLWRINNFDLHADFNFIVNSNLISFTNTSSNATSLEWDFGDGDISTNNNPTHIYTTLGIKIVKLKVIRNNCEETIEKEIVIRTLNTNSFEKKAPSIYPNPTYSQLNISNTNEFNIKITNSIGQEVFTSKHLKKTWQIDVSNYSTGIYYINIQNQSVYKFIKL</sequence>
<keyword evidence="1" id="KW-0732">Signal</keyword>
<name>A0A7U2NCY7_FLAPS</name>
<accession>A0A7U2NCY7</accession>
<evidence type="ECO:0000313" key="3">
    <source>
        <dbReference type="EMBL" id="QRE02789.1"/>
    </source>
</evidence>
<gene>
    <name evidence="3" type="ORF">H0H26_07620</name>
</gene>
<dbReference type="AlphaFoldDB" id="A0A7U2NCY7"/>
<dbReference type="InterPro" id="IPR035986">
    <property type="entry name" value="PKD_dom_sf"/>
</dbReference>
<protein>
    <submittedName>
        <fullName evidence="3">T9SS type A sorting domain-containing protein</fullName>
    </submittedName>
</protein>
<dbReference type="GO" id="GO:0016788">
    <property type="term" value="F:hydrolase activity, acting on ester bonds"/>
    <property type="evidence" value="ECO:0007669"/>
    <property type="project" value="UniProtKB-ARBA"/>
</dbReference>
<evidence type="ECO:0000259" key="2">
    <source>
        <dbReference type="PROSITE" id="PS50093"/>
    </source>
</evidence>
<dbReference type="InterPro" id="IPR036514">
    <property type="entry name" value="SGNH_hydro_sf"/>
</dbReference>